<evidence type="ECO:0000313" key="6">
    <source>
        <dbReference type="EMBL" id="GMF49410.1"/>
    </source>
</evidence>
<accession>A0A9W6Y1D2</accession>
<feature type="coiled-coil region" evidence="4">
    <location>
        <begin position="311"/>
        <end position="342"/>
    </location>
</feature>
<proteinExistence type="predicted"/>
<dbReference type="GO" id="GO:0000209">
    <property type="term" value="P:protein polyubiquitination"/>
    <property type="evidence" value="ECO:0007669"/>
    <property type="project" value="TreeGrafter"/>
</dbReference>
<name>A0A9W6Y1D2_9STRA</name>
<dbReference type="Gene3D" id="2.130.10.10">
    <property type="entry name" value="YVTN repeat-like/Quinoprotein amine dehydrogenase"/>
    <property type="match status" value="2"/>
</dbReference>
<dbReference type="GO" id="GO:0043161">
    <property type="term" value="P:proteasome-mediated ubiquitin-dependent protein catabolic process"/>
    <property type="evidence" value="ECO:0007669"/>
    <property type="project" value="TreeGrafter"/>
</dbReference>
<dbReference type="GO" id="GO:0006283">
    <property type="term" value="P:transcription-coupled nucleotide-excision repair"/>
    <property type="evidence" value="ECO:0007669"/>
    <property type="project" value="InterPro"/>
</dbReference>
<keyword evidence="2" id="KW-0677">Repeat</keyword>
<evidence type="ECO:0000256" key="4">
    <source>
        <dbReference type="SAM" id="Coils"/>
    </source>
</evidence>
<dbReference type="AlphaFoldDB" id="A0A9W6Y1D2"/>
<feature type="repeat" description="WD" evidence="3">
    <location>
        <begin position="223"/>
        <end position="265"/>
    </location>
</feature>
<dbReference type="OrthoDB" id="361494at2759"/>
<feature type="repeat" description="WD" evidence="3">
    <location>
        <begin position="353"/>
        <end position="394"/>
    </location>
</feature>
<evidence type="ECO:0000256" key="1">
    <source>
        <dbReference type="ARBA" id="ARBA00022574"/>
    </source>
</evidence>
<comment type="caution">
    <text evidence="6">The sequence shown here is derived from an EMBL/GenBank/DDBJ whole genome shotgun (WGS) entry which is preliminary data.</text>
</comment>
<evidence type="ECO:0000313" key="7">
    <source>
        <dbReference type="Proteomes" id="UP001165121"/>
    </source>
</evidence>
<dbReference type="SMART" id="SM00320">
    <property type="entry name" value="WD40"/>
    <property type="match status" value="6"/>
</dbReference>
<dbReference type="PANTHER" id="PTHR46202">
    <property type="entry name" value="DNA EXCISION REPAIR PROTEIN ERCC-8"/>
    <property type="match status" value="1"/>
</dbReference>
<dbReference type="PROSITE" id="PS50294">
    <property type="entry name" value="WD_REPEATS_REGION"/>
    <property type="match status" value="2"/>
</dbReference>
<dbReference type="InterPro" id="IPR019775">
    <property type="entry name" value="WD40_repeat_CS"/>
</dbReference>
<feature type="compositionally biased region" description="Acidic residues" evidence="5">
    <location>
        <begin position="514"/>
        <end position="528"/>
    </location>
</feature>
<keyword evidence="1 3" id="KW-0853">WD repeat</keyword>
<reference evidence="6" key="1">
    <citation type="submission" date="2023-04" db="EMBL/GenBank/DDBJ databases">
        <title>Phytophthora fragariaefolia NBRC 109709.</title>
        <authorList>
            <person name="Ichikawa N."/>
            <person name="Sato H."/>
            <person name="Tonouchi N."/>
        </authorList>
    </citation>
    <scope>NUCLEOTIDE SEQUENCE</scope>
    <source>
        <strain evidence="6">NBRC 109709</strain>
    </source>
</reference>
<dbReference type="InterPro" id="IPR036322">
    <property type="entry name" value="WD40_repeat_dom_sf"/>
</dbReference>
<dbReference type="Pfam" id="PF00400">
    <property type="entry name" value="WD40"/>
    <property type="match status" value="2"/>
</dbReference>
<dbReference type="PANTHER" id="PTHR46202:SF1">
    <property type="entry name" value="DNA EXCISION REPAIR PROTEIN ERCC-8"/>
    <property type="match status" value="1"/>
</dbReference>
<dbReference type="PROSITE" id="PS50082">
    <property type="entry name" value="WD_REPEATS_2"/>
    <property type="match status" value="2"/>
</dbReference>
<dbReference type="GO" id="GO:0031464">
    <property type="term" value="C:Cul4A-RING E3 ubiquitin ligase complex"/>
    <property type="evidence" value="ECO:0007669"/>
    <property type="project" value="TreeGrafter"/>
</dbReference>
<dbReference type="Proteomes" id="UP001165121">
    <property type="component" value="Unassembled WGS sequence"/>
</dbReference>
<gene>
    <name evidence="6" type="ORF">Pfra01_001952700</name>
</gene>
<protein>
    <submittedName>
        <fullName evidence="6">Unnamed protein product</fullName>
    </submittedName>
</protein>
<dbReference type="InterPro" id="IPR042238">
    <property type="entry name" value="Rad28/ERCC8/Ckn1/ATCSA-1"/>
</dbReference>
<feature type="region of interest" description="Disordered" evidence="5">
    <location>
        <begin position="496"/>
        <end position="543"/>
    </location>
</feature>
<dbReference type="InterPro" id="IPR001680">
    <property type="entry name" value="WD40_rpt"/>
</dbReference>
<evidence type="ECO:0000256" key="3">
    <source>
        <dbReference type="PROSITE-ProRule" id="PRU00221"/>
    </source>
</evidence>
<sequence length="543" mass="59835">MTERPRTRGSTAEEQKTFATTFFAIAMSAFAYLMDRSVGLPTREYRDNFHARQSSELLRHAPTSSNFIFRRGMRVWGVSLDPVDQRFLLVGTSQSQLLLFDLQSLDLADFPGNPNPFNTTNILKPVCVVGAKTENAQTLQFGISMVDWYPVDAGLCISSSLDEYVKIWDSETFSCVSTLPLRSKVFGAKFSPVATSHALIAAATSKGEVRLVDMESGATAHSLIGHKDEVWTLEWSPANEFLLASGSRNGEIRLWDIRKSGATACLLCLNRDGRASVPGRSSLYTNVKREKPISLAVAANSRKRRRIGGASEAHARDLERARSRVENHLEKMKTTVNQQKRNDPHAAASSSLAVAHQGGVTSLVFCPDGRFLLSNGVDEKLRLWNATTGEHQFMNYEGVKRTQPRASRNVQMAVVQEAAAWESTLVCVPNGEEGGLSSYHVFGDSGKPLGCATAHYQQVTACVYRKATRELYSAGEDGLIMKWKPPPVELYPEMVDDGGEESTRSNVTGLGAAIDDEDAWSDDDDEEEGSGHQFIPPILREDY</sequence>
<keyword evidence="7" id="KW-1185">Reference proteome</keyword>
<evidence type="ECO:0000256" key="5">
    <source>
        <dbReference type="SAM" id="MobiDB-lite"/>
    </source>
</evidence>
<organism evidence="6 7">
    <name type="scientific">Phytophthora fragariaefolia</name>
    <dbReference type="NCBI Taxonomy" id="1490495"/>
    <lineage>
        <taxon>Eukaryota</taxon>
        <taxon>Sar</taxon>
        <taxon>Stramenopiles</taxon>
        <taxon>Oomycota</taxon>
        <taxon>Peronosporomycetes</taxon>
        <taxon>Peronosporales</taxon>
        <taxon>Peronosporaceae</taxon>
        <taxon>Phytophthora</taxon>
    </lineage>
</organism>
<dbReference type="SUPFAM" id="SSF50978">
    <property type="entry name" value="WD40 repeat-like"/>
    <property type="match status" value="1"/>
</dbReference>
<dbReference type="GO" id="GO:0000109">
    <property type="term" value="C:nucleotide-excision repair complex"/>
    <property type="evidence" value="ECO:0007669"/>
    <property type="project" value="TreeGrafter"/>
</dbReference>
<dbReference type="EMBL" id="BSXT01002525">
    <property type="protein sequence ID" value="GMF49410.1"/>
    <property type="molecule type" value="Genomic_DNA"/>
</dbReference>
<dbReference type="PROSITE" id="PS00678">
    <property type="entry name" value="WD_REPEATS_1"/>
    <property type="match status" value="1"/>
</dbReference>
<keyword evidence="4" id="KW-0175">Coiled coil</keyword>
<dbReference type="InterPro" id="IPR015943">
    <property type="entry name" value="WD40/YVTN_repeat-like_dom_sf"/>
</dbReference>
<evidence type="ECO:0000256" key="2">
    <source>
        <dbReference type="ARBA" id="ARBA00022737"/>
    </source>
</evidence>